<protein>
    <submittedName>
        <fullName evidence="1">Uncharacterized protein</fullName>
    </submittedName>
</protein>
<accession>A0A9Q3QDP6</accession>
<keyword evidence="2" id="KW-1185">Reference proteome</keyword>
<reference evidence="1" key="1">
    <citation type="submission" date="2021-03" db="EMBL/GenBank/DDBJ databases">
        <title>Draft genome sequence of rust myrtle Austropuccinia psidii MF-1, a brazilian biotype.</title>
        <authorList>
            <person name="Quecine M.C."/>
            <person name="Pachon D.M.R."/>
            <person name="Bonatelli M.L."/>
            <person name="Correr F.H."/>
            <person name="Franceschini L.M."/>
            <person name="Leite T.F."/>
            <person name="Margarido G.R.A."/>
            <person name="Almeida C.A."/>
            <person name="Ferrarezi J.A."/>
            <person name="Labate C.A."/>
        </authorList>
    </citation>
    <scope>NUCLEOTIDE SEQUENCE</scope>
    <source>
        <strain evidence="1">MF-1</strain>
    </source>
</reference>
<dbReference type="OrthoDB" id="2515905at2759"/>
<dbReference type="AlphaFoldDB" id="A0A9Q3QDP6"/>
<dbReference type="Proteomes" id="UP000765509">
    <property type="component" value="Unassembled WGS sequence"/>
</dbReference>
<dbReference type="EMBL" id="AVOT02148003">
    <property type="protein sequence ID" value="MBW0592372.1"/>
    <property type="molecule type" value="Genomic_DNA"/>
</dbReference>
<name>A0A9Q3QDP6_9BASI</name>
<comment type="caution">
    <text evidence="1">The sequence shown here is derived from an EMBL/GenBank/DDBJ whole genome shotgun (WGS) entry which is preliminary data.</text>
</comment>
<proteinExistence type="predicted"/>
<gene>
    <name evidence="1" type="ORF">O181_132087</name>
</gene>
<feature type="non-terminal residue" evidence="1">
    <location>
        <position position="1"/>
    </location>
</feature>
<organism evidence="1 2">
    <name type="scientific">Austropuccinia psidii MF-1</name>
    <dbReference type="NCBI Taxonomy" id="1389203"/>
    <lineage>
        <taxon>Eukaryota</taxon>
        <taxon>Fungi</taxon>
        <taxon>Dikarya</taxon>
        <taxon>Basidiomycota</taxon>
        <taxon>Pucciniomycotina</taxon>
        <taxon>Pucciniomycetes</taxon>
        <taxon>Pucciniales</taxon>
        <taxon>Sphaerophragmiaceae</taxon>
        <taxon>Austropuccinia</taxon>
    </lineage>
</organism>
<evidence type="ECO:0000313" key="2">
    <source>
        <dbReference type="Proteomes" id="UP000765509"/>
    </source>
</evidence>
<sequence>PELFEPSINEQFYYPEVVNFPYIKTQEWNHQSHSLYHFLKYLCLPSCHACQNWSRVFFQCVGLVHEDLTLPIINVLEEDVPLELSQAYRAMKCQLESMLKK</sequence>
<evidence type="ECO:0000313" key="1">
    <source>
        <dbReference type="EMBL" id="MBW0592372.1"/>
    </source>
</evidence>